<dbReference type="CDD" id="cd01392">
    <property type="entry name" value="HTH_LacI"/>
    <property type="match status" value="1"/>
</dbReference>
<dbReference type="Pfam" id="PF13377">
    <property type="entry name" value="Peripla_BP_3"/>
    <property type="match status" value="1"/>
</dbReference>
<dbReference type="InterPro" id="IPR010982">
    <property type="entry name" value="Lambda_DNA-bd_dom_sf"/>
</dbReference>
<dbReference type="PROSITE" id="PS50932">
    <property type="entry name" value="HTH_LACI_2"/>
    <property type="match status" value="1"/>
</dbReference>
<dbReference type="Pfam" id="PF00356">
    <property type="entry name" value="LacI"/>
    <property type="match status" value="1"/>
</dbReference>
<reference evidence="5 6" key="1">
    <citation type="submission" date="2022-10" db="EMBL/GenBank/DDBJ databases">
        <title>Comparative genomics and taxonomic characterization of three novel marine species of genus Reichenbachiella exhibiting antioxidant and polysaccharide degradation activities.</title>
        <authorList>
            <person name="Muhammad N."/>
            <person name="Lee Y.-J."/>
            <person name="Ko J."/>
            <person name="Kim S.-G."/>
        </authorList>
    </citation>
    <scope>NUCLEOTIDE SEQUENCE [LARGE SCALE GENOMIC DNA]</scope>
    <source>
        <strain evidence="5 6">ABR2-5</strain>
    </source>
</reference>
<keyword evidence="3" id="KW-0804">Transcription</keyword>
<dbReference type="Proteomes" id="UP001300692">
    <property type="component" value="Unassembled WGS sequence"/>
</dbReference>
<organism evidence="5 6">
    <name type="scientific">Reichenbachiella ulvae</name>
    <dbReference type="NCBI Taxonomy" id="2980104"/>
    <lineage>
        <taxon>Bacteria</taxon>
        <taxon>Pseudomonadati</taxon>
        <taxon>Bacteroidota</taxon>
        <taxon>Cytophagia</taxon>
        <taxon>Cytophagales</taxon>
        <taxon>Reichenbachiellaceae</taxon>
        <taxon>Reichenbachiella</taxon>
    </lineage>
</organism>
<feature type="domain" description="HTH lacI-type" evidence="4">
    <location>
        <begin position="5"/>
        <end position="59"/>
    </location>
</feature>
<name>A0ABT3CZD8_9BACT</name>
<keyword evidence="2" id="KW-0238">DNA-binding</keyword>
<comment type="caution">
    <text evidence="5">The sequence shown here is derived from an EMBL/GenBank/DDBJ whole genome shotgun (WGS) entry which is preliminary data.</text>
</comment>
<evidence type="ECO:0000313" key="5">
    <source>
        <dbReference type="EMBL" id="MCV9389065.1"/>
    </source>
</evidence>
<keyword evidence="6" id="KW-1185">Reference proteome</keyword>
<dbReference type="PANTHER" id="PTHR30146:SF109">
    <property type="entry name" value="HTH-TYPE TRANSCRIPTIONAL REGULATOR GALS"/>
    <property type="match status" value="1"/>
</dbReference>
<evidence type="ECO:0000256" key="3">
    <source>
        <dbReference type="ARBA" id="ARBA00023163"/>
    </source>
</evidence>
<sequence length="335" mass="37257">MKKKATIHDIAKELNINASTVSRALADSPRVKAKTKDLIRAKALEMGYSRNHLASNLRRRKTSTIGVIVPNISRFFFSTAIAGMEAIASQQGYNLIICQSHDSTEREAQLIETLLAHQVDGLMISIAMDGDDRSHLQRIEDYEKPVVFFDRACHTIKGHNVLIDDYARAFEATEQLIQKGCKRIVHFAGQGDVSIYSERIKGYLAAMAKHGLEVKEEWIMKSRLKKLDGEEMAWKLMSMNPRPDGIFSANDIAAISAIDALREATLSIPEDIKVFGFSGEPISMFTSPNLSTVDQNPELMGNKAAEILLKQINGEEIPDSPTVIESKLVLRQSSN</sequence>
<keyword evidence="1" id="KW-0805">Transcription regulation</keyword>
<evidence type="ECO:0000313" key="6">
    <source>
        <dbReference type="Proteomes" id="UP001300692"/>
    </source>
</evidence>
<dbReference type="SUPFAM" id="SSF47413">
    <property type="entry name" value="lambda repressor-like DNA-binding domains"/>
    <property type="match status" value="1"/>
</dbReference>
<dbReference type="SUPFAM" id="SSF53822">
    <property type="entry name" value="Periplasmic binding protein-like I"/>
    <property type="match status" value="1"/>
</dbReference>
<protein>
    <submittedName>
        <fullName evidence="5">LacI family transcriptional regulator</fullName>
    </submittedName>
</protein>
<dbReference type="EMBL" id="JAOYOD010000001">
    <property type="protein sequence ID" value="MCV9389065.1"/>
    <property type="molecule type" value="Genomic_DNA"/>
</dbReference>
<evidence type="ECO:0000259" key="4">
    <source>
        <dbReference type="PROSITE" id="PS50932"/>
    </source>
</evidence>
<dbReference type="CDD" id="cd06267">
    <property type="entry name" value="PBP1_LacI_sugar_binding-like"/>
    <property type="match status" value="1"/>
</dbReference>
<gene>
    <name evidence="5" type="ORF">N7U62_20500</name>
</gene>
<dbReference type="InterPro" id="IPR046335">
    <property type="entry name" value="LacI/GalR-like_sensor"/>
</dbReference>
<accession>A0ABT3CZD8</accession>
<dbReference type="SMART" id="SM00354">
    <property type="entry name" value="HTH_LACI"/>
    <property type="match status" value="1"/>
</dbReference>
<evidence type="ECO:0000256" key="2">
    <source>
        <dbReference type="ARBA" id="ARBA00023125"/>
    </source>
</evidence>
<dbReference type="Gene3D" id="1.10.260.40">
    <property type="entry name" value="lambda repressor-like DNA-binding domains"/>
    <property type="match status" value="1"/>
</dbReference>
<dbReference type="PANTHER" id="PTHR30146">
    <property type="entry name" value="LACI-RELATED TRANSCRIPTIONAL REPRESSOR"/>
    <property type="match status" value="1"/>
</dbReference>
<dbReference type="InterPro" id="IPR028082">
    <property type="entry name" value="Peripla_BP_I"/>
</dbReference>
<dbReference type="Gene3D" id="3.40.50.2300">
    <property type="match status" value="2"/>
</dbReference>
<proteinExistence type="predicted"/>
<dbReference type="InterPro" id="IPR000843">
    <property type="entry name" value="HTH_LacI"/>
</dbReference>
<evidence type="ECO:0000256" key="1">
    <source>
        <dbReference type="ARBA" id="ARBA00023015"/>
    </source>
</evidence>
<dbReference type="RefSeq" id="WP_264139978.1">
    <property type="nucleotide sequence ID" value="NZ_JAOYOD010000001.1"/>
</dbReference>